<accession>U1PW66</accession>
<sequence length="43" mass="4423">MGIVTRPVVRGAGGMVIADFLGSSYTARLAPQALTKLCSIMLG</sequence>
<comment type="caution">
    <text evidence="1">The sequence shown here is derived from an EMBL/GenBank/DDBJ whole genome shotgun (WGS) entry which is preliminary data.</text>
</comment>
<protein>
    <submittedName>
        <fullName evidence="1">Uncharacterized protein</fullName>
    </submittedName>
</protein>
<dbReference type="AlphaFoldDB" id="U1PW66"/>
<organism evidence="1 2">
    <name type="scientific">Actinomyces graevenitzii F0530</name>
    <dbReference type="NCBI Taxonomy" id="1321817"/>
    <lineage>
        <taxon>Bacteria</taxon>
        <taxon>Bacillati</taxon>
        <taxon>Actinomycetota</taxon>
        <taxon>Actinomycetes</taxon>
        <taxon>Actinomycetales</taxon>
        <taxon>Actinomycetaceae</taxon>
        <taxon>Actinomyces</taxon>
    </lineage>
</organism>
<dbReference type="EMBL" id="AWSC01000063">
    <property type="protein sequence ID" value="ERH14701.1"/>
    <property type="molecule type" value="Genomic_DNA"/>
</dbReference>
<evidence type="ECO:0000313" key="2">
    <source>
        <dbReference type="Proteomes" id="UP000016481"/>
    </source>
</evidence>
<name>U1PW66_9ACTO</name>
<gene>
    <name evidence="1" type="ORF">HMPREF1978_01617</name>
</gene>
<evidence type="ECO:0000313" key="1">
    <source>
        <dbReference type="EMBL" id="ERH14701.1"/>
    </source>
</evidence>
<proteinExistence type="predicted"/>
<reference evidence="1 2" key="1">
    <citation type="submission" date="2013-08" db="EMBL/GenBank/DDBJ databases">
        <authorList>
            <person name="Weinstock G."/>
            <person name="Sodergren E."/>
            <person name="Wylie T."/>
            <person name="Fulton L."/>
            <person name="Fulton R."/>
            <person name="Fronick C."/>
            <person name="O'Laughlin M."/>
            <person name="Godfrey J."/>
            <person name="Miner T."/>
            <person name="Herter B."/>
            <person name="Appelbaum E."/>
            <person name="Cordes M."/>
            <person name="Lek S."/>
            <person name="Wollam A."/>
            <person name="Pepin K.H."/>
            <person name="Palsikar V.B."/>
            <person name="Mitreva M."/>
            <person name="Wilson R.K."/>
        </authorList>
    </citation>
    <scope>NUCLEOTIDE SEQUENCE [LARGE SCALE GENOMIC DNA]</scope>
    <source>
        <strain evidence="1 2">F0530</strain>
    </source>
</reference>
<dbReference type="HOGENOM" id="CLU_3228326_0_0_11"/>
<dbReference type="Proteomes" id="UP000016481">
    <property type="component" value="Unassembled WGS sequence"/>
</dbReference>